<feature type="domain" description="ClpX-type ZB" evidence="2">
    <location>
        <begin position="1"/>
        <end position="50"/>
    </location>
</feature>
<gene>
    <name evidence="3" type="ORF">BJ998_006986</name>
</gene>
<dbReference type="SMART" id="SM00994">
    <property type="entry name" value="zf-C4_ClpX"/>
    <property type="match status" value="1"/>
</dbReference>
<keyword evidence="4" id="KW-1185">Reference proteome</keyword>
<dbReference type="GO" id="GO:0046983">
    <property type="term" value="F:protein dimerization activity"/>
    <property type="evidence" value="ECO:0007669"/>
    <property type="project" value="UniProtKB-UniRule"/>
</dbReference>
<dbReference type="InterPro" id="IPR010603">
    <property type="entry name" value="Znf_CppX_C4"/>
</dbReference>
<organism evidence="3 4">
    <name type="scientific">Kutzneria kofuensis</name>
    <dbReference type="NCBI Taxonomy" id="103725"/>
    <lineage>
        <taxon>Bacteria</taxon>
        <taxon>Bacillati</taxon>
        <taxon>Actinomycetota</taxon>
        <taxon>Actinomycetes</taxon>
        <taxon>Pseudonocardiales</taxon>
        <taxon>Pseudonocardiaceae</taxon>
        <taxon>Kutzneria</taxon>
    </lineage>
</organism>
<feature type="binding site" evidence="1">
    <location>
        <position position="12"/>
    </location>
    <ligand>
        <name>Zn(2+)</name>
        <dbReference type="ChEBI" id="CHEBI:29105"/>
    </ligand>
</feature>
<dbReference type="RefSeq" id="WP_184867537.1">
    <property type="nucleotide sequence ID" value="NZ_JACHIR010000001.1"/>
</dbReference>
<comment type="caution">
    <text evidence="3">The sequence shown here is derived from an EMBL/GenBank/DDBJ whole genome shotgun (WGS) entry which is preliminary data.</text>
</comment>
<evidence type="ECO:0000313" key="3">
    <source>
        <dbReference type="EMBL" id="MBB5895790.1"/>
    </source>
</evidence>
<dbReference type="GO" id="GO:0006457">
    <property type="term" value="P:protein folding"/>
    <property type="evidence" value="ECO:0007669"/>
    <property type="project" value="UniProtKB-UniRule"/>
</dbReference>
<reference evidence="3 4" key="1">
    <citation type="submission" date="2020-08" db="EMBL/GenBank/DDBJ databases">
        <title>Sequencing the genomes of 1000 actinobacteria strains.</title>
        <authorList>
            <person name="Klenk H.-P."/>
        </authorList>
    </citation>
    <scope>NUCLEOTIDE SEQUENCE [LARGE SCALE GENOMIC DNA]</scope>
    <source>
        <strain evidence="3 4">DSM 43851</strain>
    </source>
</reference>
<keyword evidence="1" id="KW-0143">Chaperone</keyword>
<protein>
    <recommendedName>
        <fullName evidence="2">ClpX-type ZB domain-containing protein</fullName>
    </recommendedName>
</protein>
<dbReference type="GO" id="GO:0051082">
    <property type="term" value="F:unfolded protein binding"/>
    <property type="evidence" value="ECO:0007669"/>
    <property type="project" value="UniProtKB-UniRule"/>
</dbReference>
<comment type="similarity">
    <text evidence="1">Belongs to the ClpX chaperone family.</text>
</comment>
<proteinExistence type="inferred from homology"/>
<name>A0A7W9NKA2_9PSEU</name>
<feature type="binding site" evidence="1">
    <location>
        <position position="34"/>
    </location>
    <ligand>
        <name>Zn(2+)</name>
        <dbReference type="ChEBI" id="CHEBI:29105"/>
    </ligand>
</feature>
<dbReference type="GO" id="GO:0008270">
    <property type="term" value="F:zinc ion binding"/>
    <property type="evidence" value="ECO:0007669"/>
    <property type="project" value="UniProtKB-UniRule"/>
</dbReference>
<keyword evidence="1" id="KW-0479">Metal-binding</keyword>
<dbReference type="EMBL" id="JACHIR010000001">
    <property type="protein sequence ID" value="MBB5895790.1"/>
    <property type="molecule type" value="Genomic_DNA"/>
</dbReference>
<dbReference type="Proteomes" id="UP000585638">
    <property type="component" value="Unassembled WGS sequence"/>
</dbReference>
<dbReference type="InterPro" id="IPR038366">
    <property type="entry name" value="Znf_CppX_C4_sf"/>
</dbReference>
<feature type="binding site" evidence="1">
    <location>
        <position position="9"/>
    </location>
    <ligand>
        <name>Zn(2+)</name>
        <dbReference type="ChEBI" id="CHEBI:29105"/>
    </ligand>
</feature>
<dbReference type="Gene3D" id="6.20.220.10">
    <property type="entry name" value="ClpX chaperone, C4-type zinc finger domain"/>
    <property type="match status" value="1"/>
</dbReference>
<sequence>MGRDTVLSCSFCTKDEDHVAKLIAGPGVYICDNCVELCNKVLAEEKSAGRVPEWAELSDQEMLDKLPRIAGTMAQVEAGLDQWVGELRRRGVTWVRIGEKLSMTRQSAWERFTKPSAEAGEDRAE</sequence>
<evidence type="ECO:0000259" key="2">
    <source>
        <dbReference type="PROSITE" id="PS51902"/>
    </source>
</evidence>
<accession>A0A7W9NKA2</accession>
<dbReference type="SUPFAM" id="SSF57716">
    <property type="entry name" value="Glucocorticoid receptor-like (DNA-binding domain)"/>
    <property type="match status" value="1"/>
</dbReference>
<dbReference type="PROSITE" id="PS51902">
    <property type="entry name" value="CLPX_ZB"/>
    <property type="match status" value="1"/>
</dbReference>
<feature type="binding site" evidence="1">
    <location>
        <position position="31"/>
    </location>
    <ligand>
        <name>Zn(2+)</name>
        <dbReference type="ChEBI" id="CHEBI:29105"/>
    </ligand>
</feature>
<dbReference type="InterPro" id="IPR059188">
    <property type="entry name" value="Znf_CLPX-like"/>
</dbReference>
<dbReference type="Pfam" id="PF06689">
    <property type="entry name" value="zf-C4_ClpX"/>
    <property type="match status" value="1"/>
</dbReference>
<dbReference type="AlphaFoldDB" id="A0A7W9NKA2"/>
<evidence type="ECO:0000256" key="1">
    <source>
        <dbReference type="PROSITE-ProRule" id="PRU01250"/>
    </source>
</evidence>
<evidence type="ECO:0000313" key="4">
    <source>
        <dbReference type="Proteomes" id="UP000585638"/>
    </source>
</evidence>
<keyword evidence="1" id="KW-0862">Zinc</keyword>